<protein>
    <submittedName>
        <fullName evidence="1">ATP-NAD kinase</fullName>
    </submittedName>
</protein>
<proteinExistence type="predicted"/>
<sequence>MNFTVVGDASVEATIRTAGGTTTDDDGDVLVAVGEDALRAAALDVESDTPLVPVACDAPWSVARNDLQGVIEAIVADELAPVEHPVLSVRVGDEHVGRALFDVMLVTSEPAHISAYSVADARAVTSSNDGWHSLDTFRADGVVAATPLGSSGYARAAGGTIVGPGAGLAVVPVSPYATQTDSWVLQPPLRLRVEREESPVSLVLDADIAAEVAPYEPVVVEFDQSVSLLLD</sequence>
<keyword evidence="1" id="KW-0808">Transferase</keyword>
<dbReference type="InterPro" id="IPR016064">
    <property type="entry name" value="NAD/diacylglycerol_kinase_sf"/>
</dbReference>
<organism evidence="1 2">
    <name type="scientific">Haloferax namakaokahaiae</name>
    <dbReference type="NCBI Taxonomy" id="1748331"/>
    <lineage>
        <taxon>Archaea</taxon>
        <taxon>Methanobacteriati</taxon>
        <taxon>Methanobacteriota</taxon>
        <taxon>Stenosarchaea group</taxon>
        <taxon>Halobacteria</taxon>
        <taxon>Halobacteriales</taxon>
        <taxon>Haloferacaceae</taxon>
        <taxon>Haloferax</taxon>
    </lineage>
</organism>
<dbReference type="Gene3D" id="2.60.200.30">
    <property type="entry name" value="Probable inorganic polyphosphate/atp-NAD kinase, domain 2"/>
    <property type="match status" value="1"/>
</dbReference>
<dbReference type="Proteomes" id="UP001596481">
    <property type="component" value="Unassembled WGS sequence"/>
</dbReference>
<evidence type="ECO:0000313" key="2">
    <source>
        <dbReference type="Proteomes" id="UP001596481"/>
    </source>
</evidence>
<keyword evidence="1" id="KW-0418">Kinase</keyword>
<dbReference type="EMBL" id="JBHTAA010000005">
    <property type="protein sequence ID" value="MFC7204278.1"/>
    <property type="molecule type" value="Genomic_DNA"/>
</dbReference>
<dbReference type="GO" id="GO:0016301">
    <property type="term" value="F:kinase activity"/>
    <property type="evidence" value="ECO:0007669"/>
    <property type="project" value="UniProtKB-KW"/>
</dbReference>
<dbReference type="RefSeq" id="WP_390223837.1">
    <property type="nucleotide sequence ID" value="NZ_JBHTAA010000005.1"/>
</dbReference>
<keyword evidence="2" id="KW-1185">Reference proteome</keyword>
<dbReference type="SUPFAM" id="SSF111331">
    <property type="entry name" value="NAD kinase/diacylglycerol kinase-like"/>
    <property type="match status" value="1"/>
</dbReference>
<evidence type="ECO:0000313" key="1">
    <source>
        <dbReference type="EMBL" id="MFC7204278.1"/>
    </source>
</evidence>
<comment type="caution">
    <text evidence="1">The sequence shown here is derived from an EMBL/GenBank/DDBJ whole genome shotgun (WGS) entry which is preliminary data.</text>
</comment>
<dbReference type="Pfam" id="PF20143">
    <property type="entry name" value="NAD_kinase_C"/>
    <property type="match status" value="1"/>
</dbReference>
<name>A0ABD5ZHA8_9EURY</name>
<gene>
    <name evidence="1" type="ORF">ACFQJC_12195</name>
</gene>
<reference evidence="1 2" key="1">
    <citation type="journal article" date="2019" name="Int. J. Syst. Evol. Microbiol.">
        <title>The Global Catalogue of Microorganisms (GCM) 10K type strain sequencing project: providing services to taxonomists for standard genome sequencing and annotation.</title>
        <authorList>
            <consortium name="The Broad Institute Genomics Platform"/>
            <consortium name="The Broad Institute Genome Sequencing Center for Infectious Disease"/>
            <person name="Wu L."/>
            <person name="Ma J."/>
        </authorList>
    </citation>
    <scope>NUCLEOTIDE SEQUENCE [LARGE SCALE GENOMIC DNA]</scope>
    <source>
        <strain evidence="1 2">DSM 29988</strain>
    </source>
</reference>
<accession>A0ABD5ZHA8</accession>
<dbReference type="AlphaFoldDB" id="A0ABD5ZHA8"/>
<dbReference type="InterPro" id="IPR017437">
    <property type="entry name" value="ATP-NAD_kinase_PpnK-typ_C"/>
</dbReference>